<dbReference type="GO" id="GO:0016255">
    <property type="term" value="P:attachment of GPI anchor to protein"/>
    <property type="evidence" value="ECO:0007669"/>
    <property type="project" value="TreeGrafter"/>
</dbReference>
<feature type="non-terminal residue" evidence="3">
    <location>
        <position position="185"/>
    </location>
</feature>
<dbReference type="GO" id="GO:0042765">
    <property type="term" value="C:GPI-anchor transamidase complex"/>
    <property type="evidence" value="ECO:0007669"/>
    <property type="project" value="InterPro"/>
</dbReference>
<proteinExistence type="predicted"/>
<name>A0AAD3DFP1_9CHLO</name>
<dbReference type="EMBL" id="BMAR01000001">
    <property type="protein sequence ID" value="GFR40404.1"/>
    <property type="molecule type" value="Genomic_DNA"/>
</dbReference>
<accession>A0AAD3DFP1</accession>
<feature type="transmembrane region" description="Helical" evidence="1">
    <location>
        <begin position="20"/>
        <end position="39"/>
    </location>
</feature>
<dbReference type="AlphaFoldDB" id="A0AAD3DFP1"/>
<keyword evidence="1" id="KW-1133">Transmembrane helix</keyword>
<reference evidence="3 4" key="2">
    <citation type="journal article" date="2021" name="Sci. Rep.">
        <title>Genome sequencing of the multicellular alga Astrephomene provides insights into convergent evolution of germ-soma differentiation.</title>
        <authorList>
            <person name="Yamashita S."/>
            <person name="Yamamoto K."/>
            <person name="Matsuzaki R."/>
            <person name="Suzuki S."/>
            <person name="Yamaguchi H."/>
            <person name="Hirooka S."/>
            <person name="Minakuchi Y."/>
            <person name="Miyagishima S."/>
            <person name="Kawachi M."/>
            <person name="Toyoda A."/>
            <person name="Nozaki H."/>
        </authorList>
    </citation>
    <scope>NUCLEOTIDE SEQUENCE [LARGE SCALE GENOMIC DNA]</scope>
    <source>
        <strain evidence="3 4">NIES-4017</strain>
    </source>
</reference>
<reference evidence="3" key="1">
    <citation type="submission" date="2020-08" db="EMBL/GenBank/DDBJ databases">
        <authorList>
            <person name="Yamashita S."/>
            <person name="Nozaki H."/>
        </authorList>
    </citation>
    <scope>NUCLEOTIDE SEQUENCE</scope>
    <source>
        <strain evidence="3">NIES-4017</strain>
    </source>
</reference>
<gene>
    <name evidence="2" type="ORF">Agub_g952</name>
    <name evidence="3" type="ORF">Agub_g956</name>
</gene>
<keyword evidence="4" id="KW-1185">Reference proteome</keyword>
<keyword evidence="1" id="KW-0472">Membrane</keyword>
<evidence type="ECO:0000313" key="3">
    <source>
        <dbReference type="EMBL" id="GFR40404.1"/>
    </source>
</evidence>
<evidence type="ECO:0000313" key="4">
    <source>
        <dbReference type="Proteomes" id="UP001054857"/>
    </source>
</evidence>
<dbReference type="EMBL" id="BMAR01000001">
    <property type="protein sequence ID" value="GFR40400.1"/>
    <property type="molecule type" value="Genomic_DNA"/>
</dbReference>
<evidence type="ECO:0000313" key="2">
    <source>
        <dbReference type="EMBL" id="GFR40400.1"/>
    </source>
</evidence>
<dbReference type="Proteomes" id="UP001054857">
    <property type="component" value="Unassembled WGS sequence"/>
</dbReference>
<comment type="caution">
    <text evidence="3">The sequence shown here is derived from an EMBL/GenBank/DDBJ whole genome shotgun (WGS) entry which is preliminary data.</text>
</comment>
<organism evidence="3 4">
    <name type="scientific">Astrephomene gubernaculifera</name>
    <dbReference type="NCBI Taxonomy" id="47775"/>
    <lineage>
        <taxon>Eukaryota</taxon>
        <taxon>Viridiplantae</taxon>
        <taxon>Chlorophyta</taxon>
        <taxon>core chlorophytes</taxon>
        <taxon>Chlorophyceae</taxon>
        <taxon>CS clade</taxon>
        <taxon>Chlamydomonadales</taxon>
        <taxon>Astrephomenaceae</taxon>
        <taxon>Astrephomene</taxon>
    </lineage>
</organism>
<dbReference type="PANTHER" id="PTHR13304:SF0">
    <property type="entry name" value="GLYCOSYLPHOSPHATIDYLINOSITOL ANCHOR ATTACHMENT 1 PROTEIN"/>
    <property type="match status" value="1"/>
</dbReference>
<dbReference type="InterPro" id="IPR007246">
    <property type="entry name" value="Gaa1"/>
</dbReference>
<dbReference type="PANTHER" id="PTHR13304">
    <property type="entry name" value="GLYCOSYLPHOSPHATIDYLINOSITOL ANCHOR ATTACHMENT 1 PROTEIN"/>
    <property type="match status" value="1"/>
</dbReference>
<keyword evidence="1" id="KW-0812">Transmembrane</keyword>
<sequence>MAHEKPIPRLIAKVVCNAHAISFTLIIAAVLGVFALPLLDRPIRFEEKGLLPGFAHATISDSFNALLPDALRIARSAAAPAAFQRPGAAASLASALRRAGLPATQLSRPTVTAPSGATPGSAPSPCRCANVHTVIPSRRGEGLEALALVTPVAFSPQRADPALEGRNQSAGGAELGLLVGAALAL</sequence>
<evidence type="ECO:0000256" key="1">
    <source>
        <dbReference type="SAM" id="Phobius"/>
    </source>
</evidence>
<protein>
    <submittedName>
        <fullName evidence="3">Uncharacterized protein</fullName>
    </submittedName>
</protein>